<dbReference type="Proteomes" id="UP000267900">
    <property type="component" value="Chromosome"/>
</dbReference>
<dbReference type="OrthoDB" id="3210164at2"/>
<dbReference type="InterPro" id="IPR000073">
    <property type="entry name" value="AB_hydrolase_1"/>
</dbReference>
<keyword evidence="2" id="KW-0378">Hydrolase</keyword>
<keyword evidence="3" id="KW-1185">Reference proteome</keyword>
<dbReference type="InterPro" id="IPR050471">
    <property type="entry name" value="AB_hydrolase"/>
</dbReference>
<dbReference type="GO" id="GO:0004806">
    <property type="term" value="F:triacylglycerol lipase activity"/>
    <property type="evidence" value="ECO:0007669"/>
    <property type="project" value="TreeGrafter"/>
</dbReference>
<dbReference type="GO" id="GO:0046503">
    <property type="term" value="P:glycerolipid catabolic process"/>
    <property type="evidence" value="ECO:0007669"/>
    <property type="project" value="TreeGrafter"/>
</dbReference>
<dbReference type="PANTHER" id="PTHR43433:SF5">
    <property type="entry name" value="AB HYDROLASE-1 DOMAIN-CONTAINING PROTEIN"/>
    <property type="match status" value="1"/>
</dbReference>
<evidence type="ECO:0000313" key="3">
    <source>
        <dbReference type="Proteomes" id="UP000267900"/>
    </source>
</evidence>
<accession>A0A3S9PL10</accession>
<sequence length="285" mass="30380">MNKPVSGKLDVPGATLHYEVRGSGPLLLLIPGGAGDAGMYAGMAGILADAGYTVASFDPRALSRSRLHVPLGDQRVAEWSEDARLLIDHLSPDEPASVLGCSAGAVVALDLLARHPDRVHRVIAHEPPLLELLDDPAPHKALFADVREVFRAEGVGAAMARFSEGLMGDRPADRPADREADREAMELPPEIQEMASRMHANQPVFLEHMLVPFSSTVPAVDALRSAATKLVPAASHESRDLLPLYGPIARLASLVGRPLEEFPGGHLGAVEQPQAFAERLLAVLV</sequence>
<dbReference type="PANTHER" id="PTHR43433">
    <property type="entry name" value="HYDROLASE, ALPHA/BETA FOLD FAMILY PROTEIN"/>
    <property type="match status" value="1"/>
</dbReference>
<evidence type="ECO:0000259" key="1">
    <source>
        <dbReference type="Pfam" id="PF00561"/>
    </source>
</evidence>
<feature type="domain" description="AB hydrolase-1" evidence="1">
    <location>
        <begin position="25"/>
        <end position="162"/>
    </location>
</feature>
<dbReference type="SUPFAM" id="SSF53474">
    <property type="entry name" value="alpha/beta-Hydrolases"/>
    <property type="match status" value="1"/>
</dbReference>
<dbReference type="InterPro" id="IPR029058">
    <property type="entry name" value="AB_hydrolase_fold"/>
</dbReference>
<name>A0A3S9PL10_STRLT</name>
<dbReference type="EMBL" id="CP034587">
    <property type="protein sequence ID" value="AZQ73038.1"/>
    <property type="molecule type" value="Genomic_DNA"/>
</dbReference>
<proteinExistence type="predicted"/>
<gene>
    <name evidence="2" type="ORF">EKH77_19090</name>
</gene>
<protein>
    <submittedName>
        <fullName evidence="2">Alpha/beta hydrolase</fullName>
    </submittedName>
</protein>
<dbReference type="Pfam" id="PF00561">
    <property type="entry name" value="Abhydrolase_1"/>
    <property type="match status" value="1"/>
</dbReference>
<reference evidence="2 3" key="1">
    <citation type="submission" date="2018-12" db="EMBL/GenBank/DDBJ databases">
        <title>The whole draft genome of Streptomyce luteoverticillatus CGMCC 15060.</title>
        <authorList>
            <person name="Feng Z."/>
            <person name="Chen G."/>
            <person name="Zhang J."/>
            <person name="Zhu H."/>
            <person name="Yu X."/>
            <person name="Zhang W."/>
            <person name="Zhang X."/>
        </authorList>
    </citation>
    <scope>NUCLEOTIDE SEQUENCE [LARGE SCALE GENOMIC DNA]</scope>
    <source>
        <strain evidence="2 3">CGMCC 15060</strain>
    </source>
</reference>
<evidence type="ECO:0000313" key="2">
    <source>
        <dbReference type="EMBL" id="AZQ73038.1"/>
    </source>
</evidence>
<dbReference type="AlphaFoldDB" id="A0A3S9PL10"/>
<organism evidence="2 3">
    <name type="scientific">Streptomyces luteoverticillatus</name>
    <name type="common">Streptoverticillium luteoverticillatus</name>
    <dbReference type="NCBI Taxonomy" id="66425"/>
    <lineage>
        <taxon>Bacteria</taxon>
        <taxon>Bacillati</taxon>
        <taxon>Actinomycetota</taxon>
        <taxon>Actinomycetes</taxon>
        <taxon>Kitasatosporales</taxon>
        <taxon>Streptomycetaceae</taxon>
        <taxon>Streptomyces</taxon>
    </lineage>
</organism>
<dbReference type="RefSeq" id="WP_126915554.1">
    <property type="nucleotide sequence ID" value="NZ_CP034587.1"/>
</dbReference>
<dbReference type="Gene3D" id="3.40.50.1820">
    <property type="entry name" value="alpha/beta hydrolase"/>
    <property type="match status" value="1"/>
</dbReference>